<sequence length="85" mass="9147">MRTFLIGGLLAMAVGCGGPMEQEQEEAVDLASQESPLPNCTNLPTSVVRYYNASLTAVIGERGCSCGTYINWGKTSAYHNTRQNC</sequence>
<keyword evidence="2" id="KW-1185">Reference proteome</keyword>
<protein>
    <submittedName>
        <fullName evidence="1">Uncharacterized protein</fullName>
    </submittedName>
</protein>
<comment type="caution">
    <text evidence="1">The sequence shown here is derived from an EMBL/GenBank/DDBJ whole genome shotgun (WGS) entry which is preliminary data.</text>
</comment>
<reference evidence="2" key="1">
    <citation type="submission" date="2018-09" db="EMBL/GenBank/DDBJ databases">
        <authorList>
            <person name="Livingstone P.G."/>
            <person name="Whitworth D.E."/>
        </authorList>
    </citation>
    <scope>NUCLEOTIDE SEQUENCE [LARGE SCALE GENOMIC DNA]</scope>
    <source>
        <strain evidence="2">CA043D</strain>
    </source>
</reference>
<dbReference type="EMBL" id="RAWE01000012">
    <property type="protein sequence ID" value="RKH06178.1"/>
    <property type="molecule type" value="Genomic_DNA"/>
</dbReference>
<evidence type="ECO:0000313" key="1">
    <source>
        <dbReference type="EMBL" id="RKH06178.1"/>
    </source>
</evidence>
<dbReference type="RefSeq" id="WP_120601466.1">
    <property type="nucleotide sequence ID" value="NZ_JABFJX010000146.1"/>
</dbReference>
<dbReference type="AlphaFoldDB" id="A0A3A8KDB9"/>
<dbReference type="Proteomes" id="UP000268313">
    <property type="component" value="Unassembled WGS sequence"/>
</dbReference>
<gene>
    <name evidence="1" type="ORF">D7X32_05615</name>
</gene>
<evidence type="ECO:0000313" key="2">
    <source>
        <dbReference type="Proteomes" id="UP000268313"/>
    </source>
</evidence>
<organism evidence="1 2">
    <name type="scientific">Corallococcus carmarthensis</name>
    <dbReference type="NCBI Taxonomy" id="2316728"/>
    <lineage>
        <taxon>Bacteria</taxon>
        <taxon>Pseudomonadati</taxon>
        <taxon>Myxococcota</taxon>
        <taxon>Myxococcia</taxon>
        <taxon>Myxococcales</taxon>
        <taxon>Cystobacterineae</taxon>
        <taxon>Myxococcaceae</taxon>
        <taxon>Corallococcus</taxon>
    </lineage>
</organism>
<name>A0A3A8KDB9_9BACT</name>
<dbReference type="OrthoDB" id="5518292at2"/>
<dbReference type="PROSITE" id="PS51257">
    <property type="entry name" value="PROKAR_LIPOPROTEIN"/>
    <property type="match status" value="1"/>
</dbReference>
<accession>A0A3A8KDB9</accession>
<proteinExistence type="predicted"/>